<dbReference type="PANTHER" id="PTHR31973">
    <property type="entry name" value="POLYPROTEIN, PUTATIVE-RELATED"/>
    <property type="match status" value="1"/>
</dbReference>
<reference evidence="2" key="1">
    <citation type="submission" date="2022-04" db="EMBL/GenBank/DDBJ databases">
        <title>Carnegiea gigantea Genome sequencing and assembly v2.</title>
        <authorList>
            <person name="Copetti D."/>
            <person name="Sanderson M.J."/>
            <person name="Burquez A."/>
            <person name="Wojciechowski M.F."/>
        </authorList>
    </citation>
    <scope>NUCLEOTIDE SEQUENCE</scope>
    <source>
        <strain evidence="2">SGP5-SGP5p</strain>
        <tissue evidence="2">Aerial part</tissue>
    </source>
</reference>
<feature type="compositionally biased region" description="Basic and acidic residues" evidence="1">
    <location>
        <begin position="22"/>
        <end position="32"/>
    </location>
</feature>
<feature type="region of interest" description="Disordered" evidence="1">
    <location>
        <begin position="22"/>
        <end position="58"/>
    </location>
</feature>
<evidence type="ECO:0000313" key="2">
    <source>
        <dbReference type="EMBL" id="KAJ8419543.1"/>
    </source>
</evidence>
<comment type="caution">
    <text evidence="2">The sequence shown here is derived from an EMBL/GenBank/DDBJ whole genome shotgun (WGS) entry which is preliminary data.</text>
</comment>
<proteinExistence type="predicted"/>
<protein>
    <submittedName>
        <fullName evidence="2">Uncharacterized protein</fullName>
    </submittedName>
</protein>
<gene>
    <name evidence="2" type="ORF">Cgig2_033910</name>
</gene>
<keyword evidence="3" id="KW-1185">Reference proteome</keyword>
<dbReference type="EMBL" id="JAKOGI010004921">
    <property type="protein sequence ID" value="KAJ8419543.1"/>
    <property type="molecule type" value="Genomic_DNA"/>
</dbReference>
<dbReference type="PANTHER" id="PTHR31973:SF197">
    <property type="entry name" value="SWIM-TYPE DOMAIN-CONTAINING PROTEIN"/>
    <property type="match status" value="1"/>
</dbReference>
<name>A0A9Q1GJ20_9CARY</name>
<dbReference type="Proteomes" id="UP001153076">
    <property type="component" value="Unassembled WGS sequence"/>
</dbReference>
<dbReference type="OrthoDB" id="1415978at2759"/>
<sequence length="316" mass="36890">MHSLCQPQIAEVDVFDSDMEDNFRTVDKGSDHDDNEDSGFRECQSNRSKESKSFSFNEEDDLEFKNELSDDMDLESYTQLRMTLGHGNIDDDDAGEDLLIVNKMAKGTIKALKDIMPQALRRICVLHLCENFASKTLKLDGNTNNFVESFNNAIVKRRGKLIYTMLEEIRKLIRARFDKRFQMLADWDGNVTPFVEKKLKQLELEYRNYNNLVLAGRREFDVREGSINFTVNLGDHYCDYKRWQISSSPRKYAARERERLEKHKRRKSRLPIPQQVTSIHLSGTKRCKNCKQLGHNSLTCGKLRDENGRLKYKKKS</sequence>
<accession>A0A9Q1GJ20</accession>
<organism evidence="2 3">
    <name type="scientific">Carnegiea gigantea</name>
    <dbReference type="NCBI Taxonomy" id="171969"/>
    <lineage>
        <taxon>Eukaryota</taxon>
        <taxon>Viridiplantae</taxon>
        <taxon>Streptophyta</taxon>
        <taxon>Embryophyta</taxon>
        <taxon>Tracheophyta</taxon>
        <taxon>Spermatophyta</taxon>
        <taxon>Magnoliopsida</taxon>
        <taxon>eudicotyledons</taxon>
        <taxon>Gunneridae</taxon>
        <taxon>Pentapetalae</taxon>
        <taxon>Caryophyllales</taxon>
        <taxon>Cactineae</taxon>
        <taxon>Cactaceae</taxon>
        <taxon>Cactoideae</taxon>
        <taxon>Echinocereeae</taxon>
        <taxon>Carnegiea</taxon>
    </lineage>
</organism>
<evidence type="ECO:0000256" key="1">
    <source>
        <dbReference type="SAM" id="MobiDB-lite"/>
    </source>
</evidence>
<dbReference type="AlphaFoldDB" id="A0A9Q1GJ20"/>
<evidence type="ECO:0000313" key="3">
    <source>
        <dbReference type="Proteomes" id="UP001153076"/>
    </source>
</evidence>